<evidence type="ECO:0000313" key="2">
    <source>
        <dbReference type="EMBL" id="KAK4430187.1"/>
    </source>
</evidence>
<feature type="region of interest" description="Disordered" evidence="1">
    <location>
        <begin position="116"/>
        <end position="146"/>
    </location>
</feature>
<feature type="compositionally biased region" description="Basic residues" evidence="1">
    <location>
        <begin position="118"/>
        <end position="133"/>
    </location>
</feature>
<protein>
    <submittedName>
        <fullName evidence="2">Uncharacterized protein</fullName>
    </submittedName>
</protein>
<comment type="caution">
    <text evidence="2">The sequence shown here is derived from an EMBL/GenBank/DDBJ whole genome shotgun (WGS) entry which is preliminary data.</text>
</comment>
<dbReference type="AlphaFoldDB" id="A0AAE2CPZ4"/>
<dbReference type="PANTHER" id="PTHR34956">
    <property type="entry name" value="OS05G0397300 PROTEIN"/>
    <property type="match status" value="1"/>
</dbReference>
<organism evidence="2 3">
    <name type="scientific">Sesamum alatum</name>
    <dbReference type="NCBI Taxonomy" id="300844"/>
    <lineage>
        <taxon>Eukaryota</taxon>
        <taxon>Viridiplantae</taxon>
        <taxon>Streptophyta</taxon>
        <taxon>Embryophyta</taxon>
        <taxon>Tracheophyta</taxon>
        <taxon>Spermatophyta</taxon>
        <taxon>Magnoliopsida</taxon>
        <taxon>eudicotyledons</taxon>
        <taxon>Gunneridae</taxon>
        <taxon>Pentapetalae</taxon>
        <taxon>asterids</taxon>
        <taxon>lamiids</taxon>
        <taxon>Lamiales</taxon>
        <taxon>Pedaliaceae</taxon>
        <taxon>Sesamum</taxon>
    </lineage>
</organism>
<accession>A0AAE2CPZ4</accession>
<proteinExistence type="predicted"/>
<name>A0AAE2CPZ4_9LAMI</name>
<sequence>MDVHSSSQQELHKTDFYVFDEFEYDDDDVFYDELRRQVLQLTAEDDDHDDEKEVLYENKNPNMIKAREQGLNHGATNDWGYYNWPRNKEDHAAPAWTLNLWRTGNGTGVFIPQITPQSRRKNRQRKKKNKGGRTNKAVENMKWTDN</sequence>
<dbReference type="Proteomes" id="UP001293254">
    <property type="component" value="Unassembled WGS sequence"/>
</dbReference>
<evidence type="ECO:0000256" key="1">
    <source>
        <dbReference type="SAM" id="MobiDB-lite"/>
    </source>
</evidence>
<dbReference type="PANTHER" id="PTHR34956:SF1">
    <property type="entry name" value="DUF4005 DOMAIN-CONTAINING PROTEIN"/>
    <property type="match status" value="1"/>
</dbReference>
<gene>
    <name evidence="2" type="ORF">Salat_1319400</name>
</gene>
<evidence type="ECO:0000313" key="3">
    <source>
        <dbReference type="Proteomes" id="UP001293254"/>
    </source>
</evidence>
<dbReference type="EMBL" id="JACGWO010000004">
    <property type="protein sequence ID" value="KAK4430187.1"/>
    <property type="molecule type" value="Genomic_DNA"/>
</dbReference>
<reference evidence="2" key="1">
    <citation type="submission" date="2020-06" db="EMBL/GenBank/DDBJ databases">
        <authorList>
            <person name="Li T."/>
            <person name="Hu X."/>
            <person name="Zhang T."/>
            <person name="Song X."/>
            <person name="Zhang H."/>
            <person name="Dai N."/>
            <person name="Sheng W."/>
            <person name="Hou X."/>
            <person name="Wei L."/>
        </authorList>
    </citation>
    <scope>NUCLEOTIDE SEQUENCE</scope>
    <source>
        <strain evidence="2">3651</strain>
        <tissue evidence="2">Leaf</tissue>
    </source>
</reference>
<reference evidence="2" key="2">
    <citation type="journal article" date="2024" name="Plant">
        <title>Genomic evolution and insights into agronomic trait innovations of Sesamum species.</title>
        <authorList>
            <person name="Miao H."/>
            <person name="Wang L."/>
            <person name="Qu L."/>
            <person name="Liu H."/>
            <person name="Sun Y."/>
            <person name="Le M."/>
            <person name="Wang Q."/>
            <person name="Wei S."/>
            <person name="Zheng Y."/>
            <person name="Lin W."/>
            <person name="Duan Y."/>
            <person name="Cao H."/>
            <person name="Xiong S."/>
            <person name="Wang X."/>
            <person name="Wei L."/>
            <person name="Li C."/>
            <person name="Ma Q."/>
            <person name="Ju M."/>
            <person name="Zhao R."/>
            <person name="Li G."/>
            <person name="Mu C."/>
            <person name="Tian Q."/>
            <person name="Mei H."/>
            <person name="Zhang T."/>
            <person name="Gao T."/>
            <person name="Zhang H."/>
        </authorList>
    </citation>
    <scope>NUCLEOTIDE SEQUENCE</scope>
    <source>
        <strain evidence="2">3651</strain>
    </source>
</reference>
<keyword evidence="3" id="KW-1185">Reference proteome</keyword>